<feature type="compositionally biased region" description="Low complexity" evidence="1">
    <location>
        <begin position="129"/>
        <end position="138"/>
    </location>
</feature>
<organism evidence="2 3">
    <name type="scientific">Moniliophthora roreri (strain MCA 2997)</name>
    <name type="common">Cocoa frosty pod rot fungus</name>
    <name type="synonym">Crinipellis roreri</name>
    <dbReference type="NCBI Taxonomy" id="1381753"/>
    <lineage>
        <taxon>Eukaryota</taxon>
        <taxon>Fungi</taxon>
        <taxon>Dikarya</taxon>
        <taxon>Basidiomycota</taxon>
        <taxon>Agaricomycotina</taxon>
        <taxon>Agaricomycetes</taxon>
        <taxon>Agaricomycetidae</taxon>
        <taxon>Agaricales</taxon>
        <taxon>Marasmiineae</taxon>
        <taxon>Marasmiaceae</taxon>
        <taxon>Moniliophthora</taxon>
    </lineage>
</organism>
<comment type="caution">
    <text evidence="2">The sequence shown here is derived from an EMBL/GenBank/DDBJ whole genome shotgun (WGS) entry which is preliminary data.</text>
</comment>
<keyword evidence="3" id="KW-1185">Reference proteome</keyword>
<evidence type="ECO:0000256" key="1">
    <source>
        <dbReference type="SAM" id="MobiDB-lite"/>
    </source>
</evidence>
<dbReference type="EMBL" id="AWSO01000420">
    <property type="protein sequence ID" value="ESK90676.1"/>
    <property type="molecule type" value="Genomic_DNA"/>
</dbReference>
<dbReference type="HOGENOM" id="CLU_763096_0_0_1"/>
<protein>
    <submittedName>
        <fullName evidence="2">Uncharacterized protein</fullName>
    </submittedName>
</protein>
<feature type="compositionally biased region" description="Pro residues" evidence="1">
    <location>
        <begin position="102"/>
        <end position="113"/>
    </location>
</feature>
<feature type="region of interest" description="Disordered" evidence="1">
    <location>
        <begin position="62"/>
        <end position="144"/>
    </location>
</feature>
<evidence type="ECO:0000313" key="3">
    <source>
        <dbReference type="Proteomes" id="UP000017559"/>
    </source>
</evidence>
<evidence type="ECO:0000313" key="2">
    <source>
        <dbReference type="EMBL" id="ESK90676.1"/>
    </source>
</evidence>
<reference evidence="2 3" key="1">
    <citation type="journal article" date="2014" name="BMC Genomics">
        <title>Genome and secretome analysis of the hemibiotrophic fungal pathogen, Moniliophthora roreri, which causes frosty pod rot disease of cacao: mechanisms of the biotrophic and necrotrophic phases.</title>
        <authorList>
            <person name="Meinhardt L.W."/>
            <person name="Costa G.G.L."/>
            <person name="Thomazella D.P.T."/>
            <person name="Teixeira P.J.P.L."/>
            <person name="Carazzolle M.F."/>
            <person name="Schuster S.C."/>
            <person name="Carlson J.E."/>
            <person name="Guiltinan M.J."/>
            <person name="Mieczkowski P."/>
            <person name="Farmer A."/>
            <person name="Ramaraj T."/>
            <person name="Crozier J."/>
            <person name="Davis R.E."/>
            <person name="Shao J."/>
            <person name="Melnick R.L."/>
            <person name="Pereira G.A.G."/>
            <person name="Bailey B.A."/>
        </authorList>
    </citation>
    <scope>NUCLEOTIDE SEQUENCE [LARGE SCALE GENOMIC DNA]</scope>
    <source>
        <strain evidence="2 3">MCA 2997</strain>
    </source>
</reference>
<gene>
    <name evidence="2" type="ORF">Moror_4140</name>
</gene>
<dbReference type="OrthoDB" id="3025610at2759"/>
<dbReference type="Proteomes" id="UP000017559">
    <property type="component" value="Unassembled WGS sequence"/>
</dbReference>
<sequence>MSDYETPIPILPTASTEKPHEIKLDSISTQPKPAASKRPCKECGKLVGGGYARCRKCRELGKGAVGGGKRKESVAEDERQTKRSRKGSELEVAEELGVSSPAPTPATSSPPPETDNDHDMRTSSPGPQPQDTTQNQTQHKAPTIPCRTCQTPFRAYGSVVRCQACRLKAKGLGQGDAICQDCSLSFKGFGYVRCAVCRKKRREGVEPISTEMEYQTHSLLLRALRTVVSASKKAAWRSGPRGGGRVRFNGSYTIVKDPRISNVERAMIVAKELRMHGGIMFDYESPLLTSTSEKGKVVFRCLCGSPIHISKPTPTLPVAQGEEIESETECGGTIQITVSSDSSHPLGIEGQRVDVRVWHGDDT</sequence>
<proteinExistence type="predicted"/>
<feature type="region of interest" description="Disordered" evidence="1">
    <location>
        <begin position="1"/>
        <end position="42"/>
    </location>
</feature>
<feature type="compositionally biased region" description="Basic and acidic residues" evidence="1">
    <location>
        <begin position="69"/>
        <end position="89"/>
    </location>
</feature>
<accession>V2XCZ4</accession>
<dbReference type="AlphaFoldDB" id="V2XCZ4"/>
<dbReference type="KEGG" id="mrr:Moror_4140"/>
<name>V2XCZ4_MONRO</name>